<dbReference type="Proteomes" id="UP000002640">
    <property type="component" value="Unassembled WGS sequence"/>
</dbReference>
<evidence type="ECO:0000259" key="1">
    <source>
        <dbReference type="Pfam" id="PF03184"/>
    </source>
</evidence>
<feature type="non-terminal residue" evidence="2">
    <location>
        <position position="211"/>
    </location>
</feature>
<dbReference type="Pfam" id="PF03184">
    <property type="entry name" value="DDE_1"/>
    <property type="match status" value="1"/>
</dbReference>
<dbReference type="KEGG" id="psoj:PHYSODRAFT_377580"/>
<sequence length="211" mass="23155">VKLEVLDGCAIPRAAVTTSSSGFMNGFLFLEWLRFFSASVPKDVQRPLLLILDGCSSHYSVEIMLEAVRLGVLLLLLPSNATHLLQPLDVAIYAGETGRNSVDKEEAIRMASTAWVGCKMGENVKAGFAGCGLFPPSKPRMDMCIDNFRRNGTPASTKLAVWLRIKEVVQKEVLVLPPSKKRVRKTATVAGRLLTKETLEAMAQPMKKPKK</sequence>
<gene>
    <name evidence="2" type="ORF">PHYSODRAFT_377580</name>
</gene>
<reference evidence="2 3" key="1">
    <citation type="journal article" date="2006" name="Science">
        <title>Phytophthora genome sequences uncover evolutionary origins and mechanisms of pathogenesis.</title>
        <authorList>
            <person name="Tyler B.M."/>
            <person name="Tripathy S."/>
            <person name="Zhang X."/>
            <person name="Dehal P."/>
            <person name="Jiang R.H."/>
            <person name="Aerts A."/>
            <person name="Arredondo F.D."/>
            <person name="Baxter L."/>
            <person name="Bensasson D."/>
            <person name="Beynon J.L."/>
            <person name="Chapman J."/>
            <person name="Damasceno C.M."/>
            <person name="Dorrance A.E."/>
            <person name="Dou D."/>
            <person name="Dickerman A.W."/>
            <person name="Dubchak I.L."/>
            <person name="Garbelotto M."/>
            <person name="Gijzen M."/>
            <person name="Gordon S.G."/>
            <person name="Govers F."/>
            <person name="Grunwald N.J."/>
            <person name="Huang W."/>
            <person name="Ivors K.L."/>
            <person name="Jones R.W."/>
            <person name="Kamoun S."/>
            <person name="Krampis K."/>
            <person name="Lamour K.H."/>
            <person name="Lee M.K."/>
            <person name="McDonald W.H."/>
            <person name="Medina M."/>
            <person name="Meijer H.J."/>
            <person name="Nordberg E.K."/>
            <person name="Maclean D.J."/>
            <person name="Ospina-Giraldo M.D."/>
            <person name="Morris P.F."/>
            <person name="Phuntumart V."/>
            <person name="Putnam N.H."/>
            <person name="Rash S."/>
            <person name="Rose J.K."/>
            <person name="Sakihama Y."/>
            <person name="Salamov A.A."/>
            <person name="Savidor A."/>
            <person name="Scheuring C.F."/>
            <person name="Smith B.M."/>
            <person name="Sobral B.W."/>
            <person name="Terry A."/>
            <person name="Torto-Alalibo T.A."/>
            <person name="Win J."/>
            <person name="Xu Z."/>
            <person name="Zhang H."/>
            <person name="Grigoriev I.V."/>
            <person name="Rokhsar D.S."/>
            <person name="Boore J.L."/>
        </authorList>
    </citation>
    <scope>NUCLEOTIDE SEQUENCE [LARGE SCALE GENOMIC DNA]</scope>
    <source>
        <strain evidence="2 3">P6497</strain>
    </source>
</reference>
<dbReference type="RefSeq" id="XP_009521174.1">
    <property type="nucleotide sequence ID" value="XM_009522879.1"/>
</dbReference>
<keyword evidence="3" id="KW-1185">Reference proteome</keyword>
<evidence type="ECO:0000313" key="2">
    <source>
        <dbReference type="EMBL" id="EGZ25886.1"/>
    </source>
</evidence>
<feature type="non-terminal residue" evidence="2">
    <location>
        <position position="1"/>
    </location>
</feature>
<name>G4Z1H5_PHYSP</name>
<dbReference type="EMBL" id="JH159152">
    <property type="protein sequence ID" value="EGZ25886.1"/>
    <property type="molecule type" value="Genomic_DNA"/>
</dbReference>
<dbReference type="STRING" id="1094619.G4Z1H5"/>
<evidence type="ECO:0000313" key="3">
    <source>
        <dbReference type="Proteomes" id="UP000002640"/>
    </source>
</evidence>
<protein>
    <recommendedName>
        <fullName evidence="1">DDE-1 domain-containing protein</fullName>
    </recommendedName>
</protein>
<proteinExistence type="predicted"/>
<dbReference type="AlphaFoldDB" id="G4Z1H5"/>
<feature type="domain" description="DDE-1" evidence="1">
    <location>
        <begin position="18"/>
        <end position="93"/>
    </location>
</feature>
<accession>G4Z1H5</accession>
<organism evidence="2 3">
    <name type="scientific">Phytophthora sojae (strain P6497)</name>
    <name type="common">Soybean stem and root rot agent</name>
    <name type="synonym">Phytophthora megasperma f. sp. glycines</name>
    <dbReference type="NCBI Taxonomy" id="1094619"/>
    <lineage>
        <taxon>Eukaryota</taxon>
        <taxon>Sar</taxon>
        <taxon>Stramenopiles</taxon>
        <taxon>Oomycota</taxon>
        <taxon>Peronosporomycetes</taxon>
        <taxon>Peronosporales</taxon>
        <taxon>Peronosporaceae</taxon>
        <taxon>Phytophthora</taxon>
    </lineage>
</organism>
<dbReference type="InterPro" id="IPR004875">
    <property type="entry name" value="DDE_SF_endonuclease_dom"/>
</dbReference>
<dbReference type="InParanoid" id="G4Z1H5"/>
<dbReference type="GeneID" id="20650594"/>
<dbReference type="GO" id="GO:0003676">
    <property type="term" value="F:nucleic acid binding"/>
    <property type="evidence" value="ECO:0007669"/>
    <property type="project" value="InterPro"/>
</dbReference>